<name>A0A4R7EFM6_9FIRM</name>
<reference evidence="1 2" key="1">
    <citation type="submission" date="2019-03" db="EMBL/GenBank/DDBJ databases">
        <title>Deep subsurface shale carbon reservoir microbial communities from Ohio and West Virginia, USA.</title>
        <authorList>
            <person name="Wrighton K."/>
        </authorList>
    </citation>
    <scope>NUCLEOTIDE SEQUENCE [LARGE SCALE GENOMIC DNA]</scope>
    <source>
        <strain evidence="1 2">UTICA-S4D12</strain>
    </source>
</reference>
<gene>
    <name evidence="1" type="ORF">BY453_10932</name>
</gene>
<dbReference type="Proteomes" id="UP000295758">
    <property type="component" value="Unassembled WGS sequence"/>
</dbReference>
<dbReference type="EMBL" id="SOAA01000009">
    <property type="protein sequence ID" value="TDS31727.1"/>
    <property type="molecule type" value="Genomic_DNA"/>
</dbReference>
<dbReference type="AlphaFoldDB" id="A0A4R7EFM6"/>
<comment type="caution">
    <text evidence="1">The sequence shown here is derived from an EMBL/GenBank/DDBJ whole genome shotgun (WGS) entry which is preliminary data.</text>
</comment>
<proteinExistence type="predicted"/>
<sequence length="194" mass="22880">MSKKLFAVGITLFFLFSLSSGVFAQIGDYYGLESMLISDWQLDYIRPIDPDELEKGEFRFAPIIGRVNNDYERNDLNGDYSYDYDNNTMAYMLVFDSKFTEKLSLHSKFIYQPWEDYSYTNFTNDSFESRSTLTDLFLNYEMKEDKILFFGYNRALSKRKEYDSDNILEDEEEDTNNIYYLGLEIRGSFSGGKE</sequence>
<evidence type="ECO:0000313" key="1">
    <source>
        <dbReference type="EMBL" id="TDS31727.1"/>
    </source>
</evidence>
<dbReference type="RefSeq" id="WP_133618168.1">
    <property type="nucleotide sequence ID" value="NZ_SOAA01000009.1"/>
</dbReference>
<accession>A0A4R7EFM6</accession>
<protein>
    <submittedName>
        <fullName evidence="1">Uncharacterized protein</fullName>
    </submittedName>
</protein>
<organism evidence="1 2">
    <name type="scientific">Halanaerobium congolense</name>
    <dbReference type="NCBI Taxonomy" id="54121"/>
    <lineage>
        <taxon>Bacteria</taxon>
        <taxon>Bacillati</taxon>
        <taxon>Bacillota</taxon>
        <taxon>Clostridia</taxon>
        <taxon>Halanaerobiales</taxon>
        <taxon>Halanaerobiaceae</taxon>
        <taxon>Halanaerobium</taxon>
    </lineage>
</organism>
<evidence type="ECO:0000313" key="2">
    <source>
        <dbReference type="Proteomes" id="UP000295758"/>
    </source>
</evidence>